<dbReference type="EC" id="3.1.-.-" evidence="5"/>
<dbReference type="EMBL" id="AM902716">
    <property type="protein sequence ID" value="CAP41715.1"/>
    <property type="molecule type" value="Genomic_DNA"/>
</dbReference>
<keyword evidence="3 5" id="KW-0479">Metal-binding</keyword>
<accession>A9IEA5</accession>
<dbReference type="AlphaFoldDB" id="A9IEA5"/>
<dbReference type="CDD" id="cd18692">
    <property type="entry name" value="PIN_VapC-like"/>
    <property type="match status" value="1"/>
</dbReference>
<keyword evidence="8" id="KW-1185">Reference proteome</keyword>
<dbReference type="eggNOG" id="COG5573">
    <property type="taxonomic scope" value="Bacteria"/>
</dbReference>
<dbReference type="HAMAP" id="MF_00265">
    <property type="entry name" value="VapC_Nob1"/>
    <property type="match status" value="1"/>
</dbReference>
<dbReference type="GO" id="GO:0004540">
    <property type="term" value="F:RNA nuclease activity"/>
    <property type="evidence" value="ECO:0007669"/>
    <property type="project" value="InterPro"/>
</dbReference>
<dbReference type="KEGG" id="bpt:Bpet1380"/>
<gene>
    <name evidence="5" type="primary">vapC</name>
    <name evidence="7" type="ordered locus">Bpet1380</name>
</gene>
<dbReference type="InterPro" id="IPR029060">
    <property type="entry name" value="PIN-like_dom_sf"/>
</dbReference>
<dbReference type="InterPro" id="IPR002716">
    <property type="entry name" value="PIN_dom"/>
</dbReference>
<keyword evidence="1 5" id="KW-1277">Toxin-antitoxin system</keyword>
<dbReference type="GO" id="GO:0016787">
    <property type="term" value="F:hydrolase activity"/>
    <property type="evidence" value="ECO:0007669"/>
    <property type="project" value="UniProtKB-KW"/>
</dbReference>
<dbReference type="STRING" id="94624.Bpet1380"/>
<keyword evidence="5" id="KW-0460">Magnesium</keyword>
<dbReference type="GO" id="GO:0090729">
    <property type="term" value="F:toxin activity"/>
    <property type="evidence" value="ECO:0007669"/>
    <property type="project" value="UniProtKB-KW"/>
</dbReference>
<evidence type="ECO:0000256" key="5">
    <source>
        <dbReference type="HAMAP-Rule" id="MF_00265"/>
    </source>
</evidence>
<dbReference type="InterPro" id="IPR022907">
    <property type="entry name" value="VapC_family"/>
</dbReference>
<comment type="similarity">
    <text evidence="5">Belongs to the PINc/VapC protein family.</text>
</comment>
<evidence type="ECO:0000256" key="4">
    <source>
        <dbReference type="ARBA" id="ARBA00022801"/>
    </source>
</evidence>
<name>A9IEA5_BORPD</name>
<feature type="domain" description="PIN" evidence="6">
    <location>
        <begin position="93"/>
        <end position="205"/>
    </location>
</feature>
<evidence type="ECO:0000256" key="2">
    <source>
        <dbReference type="ARBA" id="ARBA00022722"/>
    </source>
</evidence>
<evidence type="ECO:0000313" key="7">
    <source>
        <dbReference type="EMBL" id="CAP41715.1"/>
    </source>
</evidence>
<dbReference type="GO" id="GO:0000287">
    <property type="term" value="F:magnesium ion binding"/>
    <property type="evidence" value="ECO:0007669"/>
    <property type="project" value="UniProtKB-UniRule"/>
</dbReference>
<feature type="binding site" evidence="5">
    <location>
        <position position="95"/>
    </location>
    <ligand>
        <name>Mg(2+)</name>
        <dbReference type="ChEBI" id="CHEBI:18420"/>
    </ligand>
</feature>
<comment type="cofactor">
    <cofactor evidence="5">
        <name>Mg(2+)</name>
        <dbReference type="ChEBI" id="CHEBI:18420"/>
    </cofactor>
</comment>
<proteinExistence type="inferred from homology"/>
<dbReference type="PANTHER" id="PTHR38826:SF5">
    <property type="entry name" value="RIBONUCLEASE VAPC13"/>
    <property type="match status" value="1"/>
</dbReference>
<comment type="function">
    <text evidence="5">Toxic component of a toxin-antitoxin (TA) system. An RNase.</text>
</comment>
<reference evidence="7 8" key="1">
    <citation type="journal article" date="2008" name="BMC Genomics">
        <title>The missing link: Bordetella petrii is endowed with both the metabolic versatility of environmental bacteria and virulence traits of pathogenic Bordetellae.</title>
        <authorList>
            <person name="Gross R."/>
            <person name="Guzman C.A."/>
            <person name="Sebaihia M."/>
            <person name="Martins Dos Santos V.A."/>
            <person name="Pieper D.H."/>
            <person name="Koebnik R."/>
            <person name="Lechner M."/>
            <person name="Bartels D."/>
            <person name="Buhrmester J."/>
            <person name="Choudhuri J.V."/>
            <person name="Ebensen T."/>
            <person name="Gaigalat L."/>
            <person name="Herrmann S."/>
            <person name="Khachane A.N."/>
            <person name="Larisch C."/>
            <person name="Link S."/>
            <person name="Linke B."/>
            <person name="Meyer F."/>
            <person name="Mormann S."/>
            <person name="Nakunst D."/>
            <person name="Rueckert C."/>
            <person name="Schneiker-Bekel S."/>
            <person name="Schulze K."/>
            <person name="Vorhoelter F.J."/>
            <person name="Yevsa T."/>
            <person name="Engle J.T."/>
            <person name="Goldman W.E."/>
            <person name="Puehler A."/>
            <person name="Goebel U.B."/>
            <person name="Goesmann A."/>
            <person name="Bloecker H."/>
            <person name="Kaiser O."/>
            <person name="Martinez-Arias R."/>
        </authorList>
    </citation>
    <scope>NUCLEOTIDE SEQUENCE [LARGE SCALE GENOMIC DNA]</scope>
    <source>
        <strain evidence="8">ATCC BAA-461 / DSM 12804 / CCUG 43448 / CIP 107267 / Se-1111R</strain>
    </source>
</reference>
<evidence type="ECO:0000256" key="3">
    <source>
        <dbReference type="ARBA" id="ARBA00022723"/>
    </source>
</evidence>
<keyword evidence="4 5" id="KW-0378">Hydrolase</keyword>
<evidence type="ECO:0000256" key="1">
    <source>
        <dbReference type="ARBA" id="ARBA00022649"/>
    </source>
</evidence>
<dbReference type="Pfam" id="PF01850">
    <property type="entry name" value="PIN"/>
    <property type="match status" value="1"/>
</dbReference>
<dbReference type="Proteomes" id="UP000001225">
    <property type="component" value="Chromosome"/>
</dbReference>
<keyword evidence="5" id="KW-0800">Toxin</keyword>
<sequence length="222" mass="24886">MNMYIHEGGSACRSQNGATVSPFVSRPRWWKRWNCVKATTSRSLWMIRAPSRFARSPVRMPCWSACALSAASCRQISASAVTKPTPVAKFKHFLDSNVVLYLLSSDTDKADNAEALLKASPVVSVQVLNEVTNVCLRKLQMSWDEIARFLELVRSFCRVIPLTETIHDQARWVAEQHRLSFYDACIVAAAAAANCSTLYSEDMDHGQILEDSLTIRNPFVVK</sequence>
<evidence type="ECO:0000259" key="6">
    <source>
        <dbReference type="Pfam" id="PF01850"/>
    </source>
</evidence>
<dbReference type="Gene3D" id="3.40.50.1010">
    <property type="entry name" value="5'-nuclease"/>
    <property type="match status" value="1"/>
</dbReference>
<dbReference type="PANTHER" id="PTHR38826">
    <property type="entry name" value="RIBONUCLEASE VAPC13"/>
    <property type="match status" value="1"/>
</dbReference>
<dbReference type="SUPFAM" id="SSF88723">
    <property type="entry name" value="PIN domain-like"/>
    <property type="match status" value="1"/>
</dbReference>
<protein>
    <recommendedName>
        <fullName evidence="5">Ribonuclease VapC</fullName>
        <shortName evidence="5">RNase VapC</shortName>
        <ecNumber evidence="5">3.1.-.-</ecNumber>
    </recommendedName>
    <alternativeName>
        <fullName evidence="5">Toxin VapC</fullName>
    </alternativeName>
</protein>
<organism evidence="7 8">
    <name type="scientific">Bordetella petrii (strain ATCC BAA-461 / DSM 12804 / CCUG 43448 / CIP 107267 / Se-1111R)</name>
    <dbReference type="NCBI Taxonomy" id="340100"/>
    <lineage>
        <taxon>Bacteria</taxon>
        <taxon>Pseudomonadati</taxon>
        <taxon>Pseudomonadota</taxon>
        <taxon>Betaproteobacteria</taxon>
        <taxon>Burkholderiales</taxon>
        <taxon>Alcaligenaceae</taxon>
        <taxon>Bordetella</taxon>
    </lineage>
</organism>
<evidence type="ECO:0000313" key="8">
    <source>
        <dbReference type="Proteomes" id="UP000001225"/>
    </source>
</evidence>
<keyword evidence="2 5" id="KW-0540">Nuclease</keyword>
<feature type="binding site" evidence="5">
    <location>
        <position position="183"/>
    </location>
    <ligand>
        <name>Mg(2+)</name>
        <dbReference type="ChEBI" id="CHEBI:18420"/>
    </ligand>
</feature>
<dbReference type="InterPro" id="IPR052106">
    <property type="entry name" value="PINc/VapC_TA"/>
</dbReference>